<keyword evidence="3" id="KW-0809">Transit peptide</keyword>
<dbReference type="SUPFAM" id="SSF81296">
    <property type="entry name" value="E set domains"/>
    <property type="match status" value="1"/>
</dbReference>
<dbReference type="CDD" id="cd11326">
    <property type="entry name" value="AmyAc_Glg_debranch"/>
    <property type="match status" value="1"/>
</dbReference>
<dbReference type="InterPro" id="IPR013780">
    <property type="entry name" value="Glyco_hydro_b"/>
</dbReference>
<dbReference type="InterPro" id="IPR017853">
    <property type="entry name" value="GH"/>
</dbReference>
<dbReference type="SMART" id="SM00642">
    <property type="entry name" value="Aamy"/>
    <property type="match status" value="1"/>
</dbReference>
<reference evidence="6 7" key="1">
    <citation type="journal article" date="2011" name="Front. Microbiol.">
        <title>Two Strains of Crocosphaera watsonii with Highly Conserved Genomes are Distinguished by Strain-Specific Features.</title>
        <authorList>
            <person name="Bench S.R."/>
            <person name="Ilikchyan I.N."/>
            <person name="Tripp H.J."/>
            <person name="Zehr J.P."/>
        </authorList>
    </citation>
    <scope>NUCLEOTIDE SEQUENCE [LARGE SCALE GENOMIC DNA]</scope>
    <source>
        <strain evidence="6 7">WH 0003</strain>
    </source>
</reference>
<dbReference type="InterPro" id="IPR006047">
    <property type="entry name" value="GH13_cat_dom"/>
</dbReference>
<dbReference type="AlphaFoldDB" id="G5IZH0"/>
<dbReference type="InterPro" id="IPR048650">
    <property type="entry name" value="ISOA1-3-like_C"/>
</dbReference>
<dbReference type="Pfam" id="PF02922">
    <property type="entry name" value="CBM_48"/>
    <property type="match status" value="1"/>
</dbReference>
<evidence type="ECO:0000313" key="6">
    <source>
        <dbReference type="EMBL" id="EHJ14668.1"/>
    </source>
</evidence>
<dbReference type="GO" id="GO:0005980">
    <property type="term" value="P:glycogen catabolic process"/>
    <property type="evidence" value="ECO:0007669"/>
    <property type="project" value="InterPro"/>
</dbReference>
<dbReference type="Gene3D" id="3.20.20.80">
    <property type="entry name" value="Glycosidases"/>
    <property type="match status" value="1"/>
</dbReference>
<evidence type="ECO:0000313" key="7">
    <source>
        <dbReference type="Proteomes" id="UP000003477"/>
    </source>
</evidence>
<dbReference type="EC" id="3.2.1.-" evidence="6"/>
<evidence type="ECO:0000256" key="3">
    <source>
        <dbReference type="ARBA" id="ARBA00022946"/>
    </source>
</evidence>
<dbReference type="SUPFAM" id="SSF51011">
    <property type="entry name" value="Glycosyl hydrolase domain"/>
    <property type="match status" value="1"/>
</dbReference>
<dbReference type="Gene3D" id="2.60.40.10">
    <property type="entry name" value="Immunoglobulins"/>
    <property type="match status" value="1"/>
</dbReference>
<keyword evidence="2 6" id="KW-0378">Hydrolase</keyword>
<dbReference type="InterPro" id="IPR044505">
    <property type="entry name" value="GlgX_Isoamylase_N_E_set"/>
</dbReference>
<evidence type="ECO:0000256" key="1">
    <source>
        <dbReference type="ARBA" id="ARBA00008061"/>
    </source>
</evidence>
<dbReference type="InterPro" id="IPR004193">
    <property type="entry name" value="Glyco_hydro_13_N"/>
</dbReference>
<sequence length="705" mass="80407">MTLKTLPGESYPIGATVEKDGKHGVNFCIFSKEATFIELLLFAGQNDPQPSHTIPLDPKTNRTHYYWHIFVEGLKAGQIYAYRVHGPFDLSQGHRFNPEKVLLDPYAKAIVGSSIYNREAAKQPGDNCAQALRGVVVDTETYDWEGDWTQKPRLRQPYSKSVIYEMHVGGFTRHPNSGVAPEKKGTFAGLIEPEKIAYLKSLGITAVELLPIHYFDVEDVKPGLQNYWGYSTIGFFAPHSYYSSDQSPLGPVNEFRDMVKALHKEGIEVILDVVFNHTAEGDERGPTLNFRGIDNSTYYILEEDHSQYKNYAGCGNTFRGNHPIVGRFILDCLHYWVTEMHVDGFRFDLASILSRDSSGTPLEDLRGTTPDILWIIESDPVLAGTKLIAEAWDAAGLYDVGRFVELADWFAEWNGPFRDDVRCFVKGDDGMVPRLASRILGSPDIYHREDVDINRSINFVTCHDGFTLNDLVSYDEKHNEGNGEDNCDGDNHNNSWNCGVEGETNDSVINTLRLQQIKNFFTILFLSQGTPMILMGDEIKRTQRGNNNVYCQNNELSWFNWDGVESEYDLWCFLRRLIYFTQGLELFNQEERLEVAYNNPNHPHISWHGVKLGEPDWSDYSHCLAFSLRHPEKKEYLHVMLNAYWEPLEFELPWLGDDEHWYRVVDTSLPIDKTICELDVAVEVTTGNYTTNGRSCVVLMAKAKH</sequence>
<dbReference type="InterPro" id="IPR011837">
    <property type="entry name" value="Glycogen_debranch_GlgX"/>
</dbReference>
<protein>
    <submittedName>
        <fullName evidence="6">Glycogen debranching enzyme</fullName>
        <ecNumber evidence="6">3.2.1.-</ecNumber>
    </submittedName>
</protein>
<organism evidence="6 7">
    <name type="scientific">Crocosphaera watsonii WH 0003</name>
    <dbReference type="NCBI Taxonomy" id="423471"/>
    <lineage>
        <taxon>Bacteria</taxon>
        <taxon>Bacillati</taxon>
        <taxon>Cyanobacteriota</taxon>
        <taxon>Cyanophyceae</taxon>
        <taxon>Oscillatoriophycideae</taxon>
        <taxon>Chroococcales</taxon>
        <taxon>Aphanothecaceae</taxon>
        <taxon>Crocosphaera</taxon>
    </lineage>
</organism>
<dbReference type="GO" id="GO:0019156">
    <property type="term" value="F:isoamylase activity"/>
    <property type="evidence" value="ECO:0007669"/>
    <property type="project" value="UniProtKB-ARBA"/>
</dbReference>
<dbReference type="RefSeq" id="WP_007309252.1">
    <property type="nucleotide sequence ID" value="NZ_AESD01000111.1"/>
</dbReference>
<dbReference type="CDD" id="cd02856">
    <property type="entry name" value="E_set_GDE_Isoamylase_N"/>
    <property type="match status" value="1"/>
</dbReference>
<comment type="caution">
    <text evidence="6">The sequence shown here is derived from an EMBL/GenBank/DDBJ whole genome shotgun (WGS) entry which is preliminary data.</text>
</comment>
<dbReference type="InterPro" id="IPR014756">
    <property type="entry name" value="Ig_E-set"/>
</dbReference>
<accession>G5IZH0</accession>
<evidence type="ECO:0000256" key="2">
    <source>
        <dbReference type="ARBA" id="ARBA00022801"/>
    </source>
</evidence>
<proteinExistence type="inferred from homology"/>
<dbReference type="EMBL" id="AESD01000111">
    <property type="protein sequence ID" value="EHJ14668.1"/>
    <property type="molecule type" value="Genomic_DNA"/>
</dbReference>
<evidence type="ECO:0000259" key="5">
    <source>
        <dbReference type="SMART" id="SM00642"/>
    </source>
</evidence>
<dbReference type="PANTHER" id="PTHR43002">
    <property type="entry name" value="GLYCOGEN DEBRANCHING ENZYME"/>
    <property type="match status" value="1"/>
</dbReference>
<dbReference type="GeneID" id="88764564"/>
<gene>
    <name evidence="6" type="ORF">CWATWH0003_0661</name>
</gene>
<dbReference type="Pfam" id="PF21156">
    <property type="entry name" value="ISOA1-3_C"/>
    <property type="match status" value="1"/>
</dbReference>
<dbReference type="Pfam" id="PF00128">
    <property type="entry name" value="Alpha-amylase"/>
    <property type="match status" value="1"/>
</dbReference>
<dbReference type="PATRIC" id="fig|423471.3.peg.604"/>
<evidence type="ECO:0000256" key="4">
    <source>
        <dbReference type="ARBA" id="ARBA00023295"/>
    </source>
</evidence>
<dbReference type="InterPro" id="IPR013783">
    <property type="entry name" value="Ig-like_fold"/>
</dbReference>
<dbReference type="SUPFAM" id="SSF51445">
    <property type="entry name" value="(Trans)glycosidases"/>
    <property type="match status" value="1"/>
</dbReference>
<comment type="similarity">
    <text evidence="1">Belongs to the glycosyl hydrolase 13 family.</text>
</comment>
<name>G5IZH0_CROWT</name>
<dbReference type="GO" id="GO:0004135">
    <property type="term" value="F:amylo-alpha-1,6-glucosidase activity"/>
    <property type="evidence" value="ECO:0007669"/>
    <property type="project" value="InterPro"/>
</dbReference>
<feature type="domain" description="Glycosyl hydrolase family 13 catalytic" evidence="5">
    <location>
        <begin position="165"/>
        <end position="565"/>
    </location>
</feature>
<dbReference type="NCBIfam" id="TIGR02100">
    <property type="entry name" value="glgX_debranch"/>
    <property type="match status" value="1"/>
</dbReference>
<dbReference type="Gene3D" id="2.60.40.1180">
    <property type="entry name" value="Golgi alpha-mannosidase II"/>
    <property type="match status" value="1"/>
</dbReference>
<dbReference type="Proteomes" id="UP000003477">
    <property type="component" value="Unassembled WGS sequence"/>
</dbReference>
<keyword evidence="4 6" id="KW-0326">Glycosidase</keyword>